<protein>
    <submittedName>
        <fullName evidence="1">Uncharacterized protein</fullName>
    </submittedName>
</protein>
<name>A0A426ZEP7_ENSVE</name>
<evidence type="ECO:0000313" key="1">
    <source>
        <dbReference type="EMBL" id="RRT62451.1"/>
    </source>
</evidence>
<comment type="caution">
    <text evidence="1">The sequence shown here is derived from an EMBL/GenBank/DDBJ whole genome shotgun (WGS) entry which is preliminary data.</text>
</comment>
<dbReference type="EMBL" id="AMZH03006979">
    <property type="protein sequence ID" value="RRT62451.1"/>
    <property type="molecule type" value="Genomic_DNA"/>
</dbReference>
<gene>
    <name evidence="1" type="ORF">B296_00002326</name>
</gene>
<dbReference type="AlphaFoldDB" id="A0A426ZEP7"/>
<proteinExistence type="predicted"/>
<accession>A0A426ZEP7</accession>
<dbReference type="Proteomes" id="UP000287651">
    <property type="component" value="Unassembled WGS sequence"/>
</dbReference>
<organism evidence="1 2">
    <name type="scientific">Ensete ventricosum</name>
    <name type="common">Abyssinian banana</name>
    <name type="synonym">Musa ensete</name>
    <dbReference type="NCBI Taxonomy" id="4639"/>
    <lineage>
        <taxon>Eukaryota</taxon>
        <taxon>Viridiplantae</taxon>
        <taxon>Streptophyta</taxon>
        <taxon>Embryophyta</taxon>
        <taxon>Tracheophyta</taxon>
        <taxon>Spermatophyta</taxon>
        <taxon>Magnoliopsida</taxon>
        <taxon>Liliopsida</taxon>
        <taxon>Zingiberales</taxon>
        <taxon>Musaceae</taxon>
        <taxon>Ensete</taxon>
    </lineage>
</organism>
<reference evidence="1 2" key="1">
    <citation type="journal article" date="2014" name="Agronomy (Basel)">
        <title>A Draft Genome Sequence for Ensete ventricosum, the Drought-Tolerant Tree Against Hunger.</title>
        <authorList>
            <person name="Harrison J."/>
            <person name="Moore K.A."/>
            <person name="Paszkiewicz K."/>
            <person name="Jones T."/>
            <person name="Grant M."/>
            <person name="Ambacheew D."/>
            <person name="Muzemil S."/>
            <person name="Studholme D.J."/>
        </authorList>
    </citation>
    <scope>NUCLEOTIDE SEQUENCE [LARGE SCALE GENOMIC DNA]</scope>
</reference>
<sequence>MIIPLYDISFKVDDNDVHHESLRHSARESYPIRSPSFHRGKSTRMHVDNGSIAHSSFSRGFSFRSGLSPCCNLVGLDDYPNLNSSKKVCSLSSIRVSKASNLAPTKSTNAIVLLLVLQFEGVVEVGKDFGGSGLRLGRFRFAVGGSNRFGKVRWRWKIRIDKRFGGYGRPLFGLRFWLRFRLAVDSGNRL</sequence>
<evidence type="ECO:0000313" key="2">
    <source>
        <dbReference type="Proteomes" id="UP000287651"/>
    </source>
</evidence>